<feature type="signal peptide" evidence="1">
    <location>
        <begin position="1"/>
        <end position="22"/>
    </location>
</feature>
<protein>
    <submittedName>
        <fullName evidence="3">T9SS type A sorting domain-containing protein</fullName>
    </submittedName>
</protein>
<reference evidence="3" key="1">
    <citation type="journal article" date="2020" name="mSystems">
        <title>Genome- and Community-Level Interaction Insights into Carbon Utilization and Element Cycling Functions of Hydrothermarchaeota in Hydrothermal Sediment.</title>
        <authorList>
            <person name="Zhou Z."/>
            <person name="Liu Y."/>
            <person name="Xu W."/>
            <person name="Pan J."/>
            <person name="Luo Z.H."/>
            <person name="Li M."/>
        </authorList>
    </citation>
    <scope>NUCLEOTIDE SEQUENCE [LARGE SCALE GENOMIC DNA]</scope>
    <source>
        <strain evidence="3">SpSt-143</strain>
    </source>
</reference>
<proteinExistence type="predicted"/>
<dbReference type="NCBIfam" id="TIGR04183">
    <property type="entry name" value="Por_Secre_tail"/>
    <property type="match status" value="1"/>
</dbReference>
<dbReference type="InterPro" id="IPR026444">
    <property type="entry name" value="Secre_tail"/>
</dbReference>
<evidence type="ECO:0000259" key="2">
    <source>
        <dbReference type="Pfam" id="PF18962"/>
    </source>
</evidence>
<evidence type="ECO:0000256" key="1">
    <source>
        <dbReference type="SAM" id="SignalP"/>
    </source>
</evidence>
<sequence>MRRFVLLLSAVFVAFESAPAWAQLARVDSVLEGRITRNLTLQANKRYLLRGFVNVDPPATLTIEPGTVIYGEKETKGTLIINRGAKIIAEGTPQRPIVFTSQQPPGQRGPGDWGGIIIAGRAPINVPGGTAEIEGGTGTVYGGGANPDPEDNSGVLRYVRIEFGGIAFLPDNEINGLTLGGVGRGTTIEYVQVSYVGDDAFEFFGGTVNARYLISYHNVDDDFDTDFGYQGRVQFALAVRDPNIADIGGSNGFESDNDGTGTTNQPRTAPVFSNVTLIGPAATAQTSINPNFRRGMHIRRASLLSAYNSIVMGWPDGILLDGTTTTTAARDGELELRNMILAGIRNNPQVKTQNPPAGFDGLTWFQTSGWGNQIFTNTADVGLVNPYPAQSRDFDPRPNTNAPAATGASFSWTKLQDPFFQQVDYIGAFAPNERWDLPWANYDPQNTNYDVPTAITPSEPMGSFTLWPVYPNPAREAVTVRFMLTRPSEVHLRVYDLLGRQVAVLHEGFHTAGMHEVTWSTSALPAGLYVVQLEASGQVALQKLTRLP</sequence>
<feature type="chain" id="PRO_5031145060" evidence="1">
    <location>
        <begin position="23"/>
        <end position="548"/>
    </location>
</feature>
<dbReference type="PANTHER" id="PTHR41339:SF1">
    <property type="entry name" value="SECRETED PROTEIN"/>
    <property type="match status" value="1"/>
</dbReference>
<keyword evidence="1" id="KW-0732">Signal</keyword>
<dbReference type="EMBL" id="DSGB01000007">
    <property type="protein sequence ID" value="HER97209.1"/>
    <property type="molecule type" value="Genomic_DNA"/>
</dbReference>
<dbReference type="Pfam" id="PF18962">
    <property type="entry name" value="Por_Secre_tail"/>
    <property type="match status" value="1"/>
</dbReference>
<dbReference type="Gene3D" id="2.60.40.4070">
    <property type="match status" value="1"/>
</dbReference>
<feature type="domain" description="Secretion system C-terminal sorting" evidence="2">
    <location>
        <begin position="469"/>
        <end position="544"/>
    </location>
</feature>
<gene>
    <name evidence="3" type="ORF">ENO59_12015</name>
</gene>
<organism evidence="3">
    <name type="scientific">Rhodothermus marinus</name>
    <name type="common">Rhodothermus obamensis</name>
    <dbReference type="NCBI Taxonomy" id="29549"/>
    <lineage>
        <taxon>Bacteria</taxon>
        <taxon>Pseudomonadati</taxon>
        <taxon>Rhodothermota</taxon>
        <taxon>Rhodothermia</taxon>
        <taxon>Rhodothermales</taxon>
        <taxon>Rhodothermaceae</taxon>
        <taxon>Rhodothermus</taxon>
    </lineage>
</organism>
<accession>A0A7V2F754</accession>
<dbReference type="PANTHER" id="PTHR41339">
    <property type="entry name" value="LIPL48"/>
    <property type="match status" value="1"/>
</dbReference>
<comment type="caution">
    <text evidence="3">The sequence shown here is derived from an EMBL/GenBank/DDBJ whole genome shotgun (WGS) entry which is preliminary data.</text>
</comment>
<name>A0A7V2F754_RHOMR</name>
<evidence type="ECO:0000313" key="3">
    <source>
        <dbReference type="EMBL" id="HER97209.1"/>
    </source>
</evidence>
<dbReference type="AlphaFoldDB" id="A0A7V2F754"/>